<feature type="region of interest" description="Disordered" evidence="1">
    <location>
        <begin position="1"/>
        <end position="49"/>
    </location>
</feature>
<dbReference type="AlphaFoldDB" id="A0A1G1Y2F8"/>
<comment type="caution">
    <text evidence="2">The sequence shown here is derived from an EMBL/GenBank/DDBJ whole genome shotgun (WGS) entry which is preliminary data.</text>
</comment>
<evidence type="ECO:0000313" key="2">
    <source>
        <dbReference type="EMBL" id="OGY46006.1"/>
    </source>
</evidence>
<name>A0A1G1Y2F8_9BACT</name>
<evidence type="ECO:0000256" key="1">
    <source>
        <dbReference type="SAM" id="MobiDB-lite"/>
    </source>
</evidence>
<gene>
    <name evidence="2" type="ORF">A2663_00720</name>
</gene>
<proteinExistence type="predicted"/>
<protein>
    <submittedName>
        <fullName evidence="2">Uncharacterized protein</fullName>
    </submittedName>
</protein>
<organism evidence="2 3">
    <name type="scientific">Candidatus Buchananbacteria bacterium RIFCSPHIGHO2_01_FULL_46_12</name>
    <dbReference type="NCBI Taxonomy" id="1797536"/>
    <lineage>
        <taxon>Bacteria</taxon>
        <taxon>Candidatus Buchananiibacteriota</taxon>
    </lineage>
</organism>
<evidence type="ECO:0000313" key="3">
    <source>
        <dbReference type="Proteomes" id="UP000178432"/>
    </source>
</evidence>
<reference evidence="2 3" key="1">
    <citation type="journal article" date="2016" name="Nat. Commun.">
        <title>Thousands of microbial genomes shed light on interconnected biogeochemical processes in an aquifer system.</title>
        <authorList>
            <person name="Anantharaman K."/>
            <person name="Brown C.T."/>
            <person name="Hug L.A."/>
            <person name="Sharon I."/>
            <person name="Castelle C.J."/>
            <person name="Probst A.J."/>
            <person name="Thomas B.C."/>
            <person name="Singh A."/>
            <person name="Wilkins M.J."/>
            <person name="Karaoz U."/>
            <person name="Brodie E.L."/>
            <person name="Williams K.H."/>
            <person name="Hubbard S.S."/>
            <person name="Banfield J.F."/>
        </authorList>
    </citation>
    <scope>NUCLEOTIDE SEQUENCE [LARGE SCALE GENOMIC DNA]</scope>
</reference>
<feature type="compositionally biased region" description="Basic and acidic residues" evidence="1">
    <location>
        <begin position="31"/>
        <end position="48"/>
    </location>
</feature>
<dbReference type="Proteomes" id="UP000178432">
    <property type="component" value="Unassembled WGS sequence"/>
</dbReference>
<feature type="compositionally biased region" description="Basic and acidic residues" evidence="1">
    <location>
        <begin position="1"/>
        <end position="22"/>
    </location>
</feature>
<accession>A0A1G1Y2F8</accession>
<dbReference type="EMBL" id="MHIF01000066">
    <property type="protein sequence ID" value="OGY46006.1"/>
    <property type="molecule type" value="Genomic_DNA"/>
</dbReference>
<sequence length="133" mass="14671">MEGRTGEEAKDQMAKKGEEFEPRIFGLIARKKPEGKEAKDQTAAKEGEPPDLICPWCNKDKLAVKRIVRNYDGDVKLEGGSARCEIKCETCGVNIEVPGFESGTDKATAPIRELVALRKKVAEKFPFDAIDMG</sequence>